<keyword evidence="3" id="KW-1185">Reference proteome</keyword>
<reference evidence="2 3" key="1">
    <citation type="journal article" date="2018" name="Science">
        <title>The opium poppy genome and morphinan production.</title>
        <authorList>
            <person name="Guo L."/>
            <person name="Winzer T."/>
            <person name="Yang X."/>
            <person name="Li Y."/>
            <person name="Ning Z."/>
            <person name="He Z."/>
            <person name="Teodor R."/>
            <person name="Lu Y."/>
            <person name="Bowser T.A."/>
            <person name="Graham I.A."/>
            <person name="Ye K."/>
        </authorList>
    </citation>
    <scope>NUCLEOTIDE SEQUENCE [LARGE SCALE GENOMIC DNA]</scope>
    <source>
        <strain evidence="3">cv. HN1</strain>
        <tissue evidence="2">Leaves</tissue>
    </source>
</reference>
<dbReference type="Proteomes" id="UP000316621">
    <property type="component" value="Chromosome 1"/>
</dbReference>
<name>A0A4Y7IJZ1_PAPSO</name>
<dbReference type="SUPFAM" id="SSF53756">
    <property type="entry name" value="UDP-Glycosyltransferase/glycogen phosphorylase"/>
    <property type="match status" value="1"/>
</dbReference>
<sequence>MEKFKAAVQKHLPELIEKQERLGCPIKWLVYDSVIPWVLPLAKELGLLGAVFYTQSSSVNAVYYQVSKGLIPLPVEGQTLSVPGLPLLEPHE</sequence>
<dbReference type="OMA" id="FECLHLS"/>
<proteinExistence type="inferred from homology"/>
<comment type="similarity">
    <text evidence="1">Belongs to the UDP-glycosyltransferase family.</text>
</comment>
<organism evidence="2 3">
    <name type="scientific">Papaver somniferum</name>
    <name type="common">Opium poppy</name>
    <dbReference type="NCBI Taxonomy" id="3469"/>
    <lineage>
        <taxon>Eukaryota</taxon>
        <taxon>Viridiplantae</taxon>
        <taxon>Streptophyta</taxon>
        <taxon>Embryophyta</taxon>
        <taxon>Tracheophyta</taxon>
        <taxon>Spermatophyta</taxon>
        <taxon>Magnoliopsida</taxon>
        <taxon>Ranunculales</taxon>
        <taxon>Papaveraceae</taxon>
        <taxon>Papaveroideae</taxon>
        <taxon>Papaver</taxon>
    </lineage>
</organism>
<dbReference type="PANTHER" id="PTHR11926:SF1560">
    <property type="entry name" value="UDP-GLYCOSYLTRANSFERASE 74E1-RELATED"/>
    <property type="match status" value="1"/>
</dbReference>
<dbReference type="Gramene" id="RZC47768">
    <property type="protein sequence ID" value="RZC47768"/>
    <property type="gene ID" value="C5167_040716"/>
</dbReference>
<dbReference type="AlphaFoldDB" id="A0A4Y7IJZ1"/>
<dbReference type="PANTHER" id="PTHR11926">
    <property type="entry name" value="GLUCOSYL/GLUCURONOSYL TRANSFERASES"/>
    <property type="match status" value="1"/>
</dbReference>
<dbReference type="GO" id="GO:0080043">
    <property type="term" value="F:quercetin 3-O-glucosyltransferase activity"/>
    <property type="evidence" value="ECO:0007669"/>
    <property type="project" value="TreeGrafter"/>
</dbReference>
<evidence type="ECO:0000313" key="2">
    <source>
        <dbReference type="EMBL" id="RZC47768.1"/>
    </source>
</evidence>
<evidence type="ECO:0000313" key="3">
    <source>
        <dbReference type="Proteomes" id="UP000316621"/>
    </source>
</evidence>
<evidence type="ECO:0000256" key="1">
    <source>
        <dbReference type="ARBA" id="ARBA00009995"/>
    </source>
</evidence>
<dbReference type="GO" id="GO:0080044">
    <property type="term" value="F:quercetin 7-O-glucosyltransferase activity"/>
    <property type="evidence" value="ECO:0007669"/>
    <property type="project" value="TreeGrafter"/>
</dbReference>
<protein>
    <submittedName>
        <fullName evidence="2">Uncharacterized protein</fullName>
    </submittedName>
</protein>
<dbReference type="EMBL" id="CM010715">
    <property type="protein sequence ID" value="RZC47768.1"/>
    <property type="molecule type" value="Genomic_DNA"/>
</dbReference>
<gene>
    <name evidence="2" type="ORF">C5167_040716</name>
</gene>
<accession>A0A4Y7IJZ1</accession>
<dbReference type="Gene3D" id="3.40.50.2000">
    <property type="entry name" value="Glycogen Phosphorylase B"/>
    <property type="match status" value="1"/>
</dbReference>